<evidence type="ECO:0000313" key="1">
    <source>
        <dbReference type="EMBL" id="GAF97492.1"/>
    </source>
</evidence>
<dbReference type="AlphaFoldDB" id="X0UAX4"/>
<sequence length="224" mass="24307">MAGMPYLVGVDEAGYGPNLGPLVISLTAWHVPDEPWQVDLYERLSDTIAATTGDERIAVADSKVLYRPGAGLSLLERGVLPAVAAVAARPADLGQLWSALEADPDKRRHRLPWHQTDERPLPVGLETSETERLTASLNHGLEAAGVRLVAMRSRAVFPEEFNMLVEARGTKGAALSHLSMQLLANTLRKLGDEPLLAVCDKHGGRNRYGPLLQEVCGDQLVEVH</sequence>
<comment type="caution">
    <text evidence="1">The sequence shown here is derived from an EMBL/GenBank/DDBJ whole genome shotgun (WGS) entry which is preliminary data.</text>
</comment>
<name>X0UAX4_9ZZZZ</name>
<dbReference type="SUPFAM" id="SSF53098">
    <property type="entry name" value="Ribonuclease H-like"/>
    <property type="match status" value="1"/>
</dbReference>
<dbReference type="EMBL" id="BARS01012145">
    <property type="protein sequence ID" value="GAF97492.1"/>
    <property type="molecule type" value="Genomic_DNA"/>
</dbReference>
<reference evidence="1" key="1">
    <citation type="journal article" date="2014" name="Front. Microbiol.">
        <title>High frequency of phylogenetically diverse reductive dehalogenase-homologous genes in deep subseafloor sedimentary metagenomes.</title>
        <authorList>
            <person name="Kawai M."/>
            <person name="Futagami T."/>
            <person name="Toyoda A."/>
            <person name="Takaki Y."/>
            <person name="Nishi S."/>
            <person name="Hori S."/>
            <person name="Arai W."/>
            <person name="Tsubouchi T."/>
            <person name="Morono Y."/>
            <person name="Uchiyama I."/>
            <person name="Ito T."/>
            <person name="Fujiyama A."/>
            <person name="Inagaki F."/>
            <person name="Takami H."/>
        </authorList>
    </citation>
    <scope>NUCLEOTIDE SEQUENCE</scope>
    <source>
        <strain evidence="1">Expedition CK06-06</strain>
    </source>
</reference>
<proteinExistence type="predicted"/>
<gene>
    <name evidence="1" type="ORF">S01H1_21781</name>
</gene>
<accession>X0UAX4</accession>
<dbReference type="GO" id="GO:0003676">
    <property type="term" value="F:nucleic acid binding"/>
    <property type="evidence" value="ECO:0007669"/>
    <property type="project" value="InterPro"/>
</dbReference>
<organism evidence="1">
    <name type="scientific">marine sediment metagenome</name>
    <dbReference type="NCBI Taxonomy" id="412755"/>
    <lineage>
        <taxon>unclassified sequences</taxon>
        <taxon>metagenomes</taxon>
        <taxon>ecological metagenomes</taxon>
    </lineage>
</organism>
<protein>
    <submittedName>
        <fullName evidence="1">Uncharacterized protein</fullName>
    </submittedName>
</protein>
<dbReference type="InterPro" id="IPR036397">
    <property type="entry name" value="RNaseH_sf"/>
</dbReference>
<feature type="non-terminal residue" evidence="1">
    <location>
        <position position="224"/>
    </location>
</feature>
<dbReference type="Gene3D" id="3.30.420.10">
    <property type="entry name" value="Ribonuclease H-like superfamily/Ribonuclease H"/>
    <property type="match status" value="1"/>
</dbReference>
<dbReference type="InterPro" id="IPR012337">
    <property type="entry name" value="RNaseH-like_sf"/>
</dbReference>